<dbReference type="Proteomes" id="UP000255529">
    <property type="component" value="Unassembled WGS sequence"/>
</dbReference>
<protein>
    <submittedName>
        <fullName evidence="4">Uncharacterized protein</fullName>
    </submittedName>
</protein>
<dbReference type="Proteomes" id="UP001558101">
    <property type="component" value="Unassembled WGS sequence"/>
</dbReference>
<dbReference type="EMBL" id="UGYN01000002">
    <property type="protein sequence ID" value="SUI83452.1"/>
    <property type="molecule type" value="Genomic_DNA"/>
</dbReference>
<sequence>MLRWHTLAASCCTALLILSAPAQALDLSYTAPDPSIKPAPAPQTALGPEKKSAKPPVVWSETEDKTGFRVDMECDHPGCSRPRAKPYSSLKYGPNNGPVKKTDRRRQSDPYSTDQEPDYNVSMGYQW</sequence>
<reference evidence="3 6" key="2">
    <citation type="submission" date="2024-07" db="EMBL/GenBank/DDBJ databases">
        <title>Genomes of novel Serratia strains from suburban soil.</title>
        <authorList>
            <person name="Markert E.X."/>
            <person name="Severe K."/>
            <person name="Severe L."/>
            <person name="Twing K.I."/>
            <person name="Ward L.M."/>
        </authorList>
    </citation>
    <scope>NUCLEOTIDE SEQUENCE [LARGE SCALE GENOMIC DNA]</scope>
    <source>
        <strain evidence="3 6">3C-UT</strain>
    </source>
</reference>
<evidence type="ECO:0000313" key="4">
    <source>
        <dbReference type="EMBL" id="SUI83452.1"/>
    </source>
</evidence>
<gene>
    <name evidence="3" type="ORF">AB4M04_11910</name>
    <name evidence="4" type="ORF">NCTC11544_04526</name>
</gene>
<feature type="region of interest" description="Disordered" evidence="1">
    <location>
        <begin position="28"/>
        <end position="60"/>
    </location>
</feature>
<evidence type="ECO:0000256" key="2">
    <source>
        <dbReference type="SAM" id="SignalP"/>
    </source>
</evidence>
<keyword evidence="2" id="KW-0732">Signal</keyword>
<dbReference type="EMBL" id="JBFQXQ010000001">
    <property type="protein sequence ID" value="MEX3172790.1"/>
    <property type="molecule type" value="Genomic_DNA"/>
</dbReference>
<dbReference type="RefSeq" id="WP_012145775.1">
    <property type="nucleotide sequence ID" value="NZ_CAMIRF010000002.1"/>
</dbReference>
<evidence type="ECO:0000256" key="1">
    <source>
        <dbReference type="SAM" id="MobiDB-lite"/>
    </source>
</evidence>
<organism evidence="4 5">
    <name type="scientific">Serratia quinivorans</name>
    <dbReference type="NCBI Taxonomy" id="137545"/>
    <lineage>
        <taxon>Bacteria</taxon>
        <taxon>Pseudomonadati</taxon>
        <taxon>Pseudomonadota</taxon>
        <taxon>Gammaproteobacteria</taxon>
        <taxon>Enterobacterales</taxon>
        <taxon>Yersiniaceae</taxon>
        <taxon>Serratia</taxon>
    </lineage>
</organism>
<feature type="chain" id="PRO_5016648012" evidence="2">
    <location>
        <begin position="25"/>
        <end position="127"/>
    </location>
</feature>
<dbReference type="AlphaFoldDB" id="A0A380AP01"/>
<feature type="signal peptide" evidence="2">
    <location>
        <begin position="1"/>
        <end position="24"/>
    </location>
</feature>
<feature type="region of interest" description="Disordered" evidence="1">
    <location>
        <begin position="75"/>
        <end position="127"/>
    </location>
</feature>
<reference evidence="4 5" key="1">
    <citation type="submission" date="2018-06" db="EMBL/GenBank/DDBJ databases">
        <authorList>
            <consortium name="Pathogen Informatics"/>
            <person name="Doyle S."/>
        </authorList>
    </citation>
    <scope>NUCLEOTIDE SEQUENCE [LARGE SCALE GENOMIC DNA]</scope>
    <source>
        <strain evidence="4 5">NCTC11544</strain>
    </source>
</reference>
<proteinExistence type="predicted"/>
<name>A0A380AP01_9GAMM</name>
<keyword evidence="6" id="KW-1185">Reference proteome</keyword>
<evidence type="ECO:0000313" key="6">
    <source>
        <dbReference type="Proteomes" id="UP001558101"/>
    </source>
</evidence>
<evidence type="ECO:0000313" key="5">
    <source>
        <dbReference type="Proteomes" id="UP000255529"/>
    </source>
</evidence>
<evidence type="ECO:0000313" key="3">
    <source>
        <dbReference type="EMBL" id="MEX3172790.1"/>
    </source>
</evidence>
<accession>A0A380AP01</accession>